<dbReference type="CDD" id="cd09271">
    <property type="entry name" value="RNase_H2-C"/>
    <property type="match status" value="1"/>
</dbReference>
<dbReference type="EMBL" id="OE184325">
    <property type="protein sequence ID" value="CAD7576491.1"/>
    <property type="molecule type" value="Genomic_DNA"/>
</dbReference>
<name>A0A7R9PAV2_TIMCA</name>
<dbReference type="InterPro" id="IPR013924">
    <property type="entry name" value="RNase_H2_suC"/>
</dbReference>
<feature type="region of interest" description="Disordered" evidence="1">
    <location>
        <begin position="1"/>
        <end position="27"/>
    </location>
</feature>
<organism evidence="2">
    <name type="scientific">Timema californicum</name>
    <name type="common">California timema</name>
    <name type="synonym">Walking stick</name>
    <dbReference type="NCBI Taxonomy" id="61474"/>
    <lineage>
        <taxon>Eukaryota</taxon>
        <taxon>Metazoa</taxon>
        <taxon>Ecdysozoa</taxon>
        <taxon>Arthropoda</taxon>
        <taxon>Hexapoda</taxon>
        <taxon>Insecta</taxon>
        <taxon>Pterygota</taxon>
        <taxon>Neoptera</taxon>
        <taxon>Polyneoptera</taxon>
        <taxon>Phasmatodea</taxon>
        <taxon>Timematodea</taxon>
        <taxon>Timematoidea</taxon>
        <taxon>Timematidae</taxon>
        <taxon>Timema</taxon>
    </lineage>
</organism>
<sequence length="263" mass="29714">MTILRWDRSDTRKERGGNRRNRKAVEHHNLRGEEVPERYRNASTLRVAGCGTLLSFFFGWLDTCSSFTVGRLGCGIQSVSRIFRERRPVIEFEPCVDLPRVGCPSCYVLVLKASFRGYPLEGKVITLPSGYKGIVVQETLKRQVEGAERNVHLTHTFKSLTFWNWDRTPSRNDPFIAAFDWIDLANARTTRQVPRVYTLSVLPDKCPRLTLTFPIRSNTDAKPKALIGQESAPKPPPPLKGCTCKNRCVSQLPGSAIDTKHDA</sequence>
<accession>A0A7R9PAV2</accession>
<protein>
    <submittedName>
        <fullName evidence="2">(California timema) hypothetical protein</fullName>
    </submittedName>
</protein>
<reference evidence="2" key="1">
    <citation type="submission" date="2020-11" db="EMBL/GenBank/DDBJ databases">
        <authorList>
            <person name="Tran Van P."/>
        </authorList>
    </citation>
    <scope>NUCLEOTIDE SEQUENCE</scope>
</reference>
<proteinExistence type="predicted"/>
<dbReference type="PANTHER" id="PTHR47204:SF1">
    <property type="entry name" value="RIBONUCLEASE H2 SUBUNIT C"/>
    <property type="match status" value="1"/>
</dbReference>
<evidence type="ECO:0000256" key="1">
    <source>
        <dbReference type="SAM" id="MobiDB-lite"/>
    </source>
</evidence>
<evidence type="ECO:0000313" key="2">
    <source>
        <dbReference type="EMBL" id="CAD7576491.1"/>
    </source>
</evidence>
<gene>
    <name evidence="2" type="ORF">TCMB3V08_LOCUS9059</name>
</gene>
<dbReference type="PANTHER" id="PTHR47204">
    <property type="entry name" value="OS02G0168900 PROTEIN"/>
    <property type="match status" value="1"/>
</dbReference>
<dbReference type="AlphaFoldDB" id="A0A7R9PAV2"/>
<dbReference type="GO" id="GO:0032299">
    <property type="term" value="C:ribonuclease H2 complex"/>
    <property type="evidence" value="ECO:0007669"/>
    <property type="project" value="InterPro"/>
</dbReference>
<dbReference type="Gene3D" id="2.40.128.680">
    <property type="match status" value="1"/>
</dbReference>
<dbReference type="GO" id="GO:0006401">
    <property type="term" value="P:RNA catabolic process"/>
    <property type="evidence" value="ECO:0007669"/>
    <property type="project" value="InterPro"/>
</dbReference>